<evidence type="ECO:0000313" key="1">
    <source>
        <dbReference type="EMBL" id="CAA6824578.1"/>
    </source>
</evidence>
<feature type="non-terminal residue" evidence="1">
    <location>
        <position position="65"/>
    </location>
</feature>
<accession>A0A6S6U927</accession>
<dbReference type="AlphaFoldDB" id="A0A6S6U927"/>
<organism evidence="1">
    <name type="scientific">uncultured Sulfurovum sp</name>
    <dbReference type="NCBI Taxonomy" id="269237"/>
    <lineage>
        <taxon>Bacteria</taxon>
        <taxon>Pseudomonadati</taxon>
        <taxon>Campylobacterota</taxon>
        <taxon>Epsilonproteobacteria</taxon>
        <taxon>Campylobacterales</taxon>
        <taxon>Sulfurovaceae</taxon>
        <taxon>Sulfurovum</taxon>
        <taxon>environmental samples</taxon>
    </lineage>
</organism>
<reference evidence="1" key="1">
    <citation type="submission" date="2020-01" db="EMBL/GenBank/DDBJ databases">
        <authorList>
            <person name="Meier V. D."/>
            <person name="Meier V D."/>
        </authorList>
    </citation>
    <scope>NUCLEOTIDE SEQUENCE</scope>
    <source>
        <strain evidence="1">HLG_WM_MAG_05</strain>
    </source>
</reference>
<protein>
    <submittedName>
        <fullName evidence="1">Transposase and inactivated derivative</fullName>
    </submittedName>
</protein>
<dbReference type="EMBL" id="CACVAU010000075">
    <property type="protein sequence ID" value="CAA6824578.1"/>
    <property type="molecule type" value="Genomic_DNA"/>
</dbReference>
<sequence>MKKYIGIDVSKSSIDVYDGKQSYKFENNLLGFKKVTTLVKDIKETIFIFEPTGVYSYALTEFCSK</sequence>
<name>A0A6S6U927_9BACT</name>
<gene>
    <name evidence="1" type="ORF">HELGO_WM20597</name>
</gene>
<proteinExistence type="predicted"/>